<dbReference type="GO" id="GO:0000814">
    <property type="term" value="C:ESCRT II complex"/>
    <property type="evidence" value="ECO:0007669"/>
    <property type="project" value="InterPro"/>
</dbReference>
<accession>A0A8T1TSQ2</accession>
<dbReference type="OrthoDB" id="245150at2759"/>
<feature type="region of interest" description="Disordered" evidence="1">
    <location>
        <begin position="229"/>
        <end position="259"/>
    </location>
</feature>
<sequence>MDKFSYPEYYDFPPFFTLQPVRATREKQLVLWQQLILEYHRAHDLPLFQPLASTLFENVKISRNMAQDGRMAVVEHLIRCGHGRWEDDTKTRCRIMWKKPAEWAIEIYDFAKEHGMLGNVFTVYELYAGEETLGTNIHGMEPWLLREALGVLEGEQKAAVIAGETCEEDGVKVHVDSVQVSRPVGDKVIASAFASRDAALHAGDRRLLFACWFADSRRRRYAKGFYSCSRVPQTPRTEEQTQPQEEKVEQQKEQEEQVPVTAAVAPVALESLESLPAQLKKLAPSEIESEDDDSEVGGVPSVNKTPATSPSGHSKSLLDVRTRSNTTDGEIQRRQATRPRSTSAAGESRSRRSSTRGKVSRNINADVKESNRRVPRRRADTGMTSSTKHNERSPPRPDPAPTGWRTRCAQTDIGLEISSDKRDDLLLQVSLLRASASIAFMKACCRRRGIEDRAGATDFFAAGVRILAGLEVPWDDDEPSSQRPWPSI</sequence>
<evidence type="ECO:0000256" key="1">
    <source>
        <dbReference type="SAM" id="MobiDB-lite"/>
    </source>
</evidence>
<dbReference type="EMBL" id="JAENGZ010001840">
    <property type="protein sequence ID" value="KAG6946010.1"/>
    <property type="molecule type" value="Genomic_DNA"/>
</dbReference>
<organism evidence="2 3">
    <name type="scientific">Phytophthora cactorum</name>
    <dbReference type="NCBI Taxonomy" id="29920"/>
    <lineage>
        <taxon>Eukaryota</taxon>
        <taxon>Sar</taxon>
        <taxon>Stramenopiles</taxon>
        <taxon>Oomycota</taxon>
        <taxon>Peronosporomycetes</taxon>
        <taxon>Peronosporales</taxon>
        <taxon>Peronosporaceae</taxon>
        <taxon>Phytophthora</taxon>
    </lineage>
</organism>
<dbReference type="AlphaFoldDB" id="A0A8T1TSQ2"/>
<proteinExistence type="predicted"/>
<dbReference type="GO" id="GO:0042803">
    <property type="term" value="F:protein homodimerization activity"/>
    <property type="evidence" value="ECO:0007669"/>
    <property type="project" value="TreeGrafter"/>
</dbReference>
<evidence type="ECO:0000313" key="2">
    <source>
        <dbReference type="EMBL" id="KAG6946010.1"/>
    </source>
</evidence>
<feature type="region of interest" description="Disordered" evidence="1">
    <location>
        <begin position="282"/>
        <end position="407"/>
    </location>
</feature>
<dbReference type="PANTHER" id="PTHR13149">
    <property type="entry name" value="VACUOLAR PROTEIN SORTING-ASSOCIATED PROTEIN VPS25"/>
    <property type="match status" value="1"/>
</dbReference>
<dbReference type="PANTHER" id="PTHR13149:SF0">
    <property type="entry name" value="VACUOLAR PROTEIN-SORTING-ASSOCIATED PROTEIN 25"/>
    <property type="match status" value="1"/>
</dbReference>
<dbReference type="VEuPathDB" id="FungiDB:PC110_g23027"/>
<evidence type="ECO:0000313" key="3">
    <source>
        <dbReference type="Proteomes" id="UP000688947"/>
    </source>
</evidence>
<protein>
    <recommendedName>
        <fullName evidence="4">Vacuolar protein-sorting-associated protein 25</fullName>
    </recommendedName>
</protein>
<dbReference type="Pfam" id="PF05871">
    <property type="entry name" value="ESCRT-II"/>
    <property type="match status" value="1"/>
</dbReference>
<dbReference type="InterPro" id="IPR008570">
    <property type="entry name" value="ESCRT-II_cplx_Vps25-sub"/>
</dbReference>
<feature type="compositionally biased region" description="Polar residues" evidence="1">
    <location>
        <begin position="302"/>
        <end position="314"/>
    </location>
</feature>
<gene>
    <name evidence="2" type="ORF">JG687_00016962</name>
</gene>
<evidence type="ECO:0008006" key="4">
    <source>
        <dbReference type="Google" id="ProtNLM"/>
    </source>
</evidence>
<dbReference type="GO" id="GO:0005198">
    <property type="term" value="F:structural molecule activity"/>
    <property type="evidence" value="ECO:0007669"/>
    <property type="project" value="TreeGrafter"/>
</dbReference>
<comment type="caution">
    <text evidence="2">The sequence shown here is derived from an EMBL/GenBank/DDBJ whole genome shotgun (WGS) entry which is preliminary data.</text>
</comment>
<feature type="compositionally biased region" description="Basic and acidic residues" evidence="1">
    <location>
        <begin position="236"/>
        <end position="255"/>
    </location>
</feature>
<dbReference type="GO" id="GO:0043328">
    <property type="term" value="P:protein transport to vacuole involved in ubiquitin-dependent protein catabolic process via the multivesicular body sorting pathway"/>
    <property type="evidence" value="ECO:0007669"/>
    <property type="project" value="TreeGrafter"/>
</dbReference>
<dbReference type="Proteomes" id="UP000688947">
    <property type="component" value="Unassembled WGS sequence"/>
</dbReference>
<reference evidence="2" key="1">
    <citation type="submission" date="2021-01" db="EMBL/GenBank/DDBJ databases">
        <title>Phytophthora aleatoria, a newly-described species from Pinus radiata is distinct from Phytophthora cactorum isolates based on comparative genomics.</title>
        <authorList>
            <person name="Mcdougal R."/>
            <person name="Panda P."/>
            <person name="Williams N."/>
            <person name="Studholme D.J."/>
        </authorList>
    </citation>
    <scope>NUCLEOTIDE SEQUENCE</scope>
    <source>
        <strain evidence="2">NZFS 3830</strain>
    </source>
</reference>
<feature type="compositionally biased region" description="Basic and acidic residues" evidence="1">
    <location>
        <begin position="366"/>
        <end position="380"/>
    </location>
</feature>
<name>A0A8T1TSQ2_9STRA</name>